<dbReference type="Pfam" id="PF05958">
    <property type="entry name" value="tRNA_U5-meth_tr"/>
    <property type="match status" value="1"/>
</dbReference>
<keyword evidence="3 4" id="KW-0949">S-adenosyl-L-methionine</keyword>
<dbReference type="PROSITE" id="PS01230">
    <property type="entry name" value="TRMA_1"/>
    <property type="match status" value="1"/>
</dbReference>
<dbReference type="InterPro" id="IPR010280">
    <property type="entry name" value="U5_MeTrfase_fam"/>
</dbReference>
<accession>A0A849ABZ3</accession>
<dbReference type="PROSITE" id="PS51687">
    <property type="entry name" value="SAM_MT_RNA_M5U"/>
    <property type="match status" value="1"/>
</dbReference>
<protein>
    <submittedName>
        <fullName evidence="6">Methyltransferase domain-containing protein</fullName>
    </submittedName>
</protein>
<evidence type="ECO:0000256" key="5">
    <source>
        <dbReference type="PROSITE-ProRule" id="PRU10015"/>
    </source>
</evidence>
<comment type="similarity">
    <text evidence="4">Belongs to the class I-like SAM-binding methyltransferase superfamily. RNA M5U methyltransferase family.</text>
</comment>
<organism evidence="6 7">
    <name type="scientific">Nakamurella aerolata</name>
    <dbReference type="NCBI Taxonomy" id="1656892"/>
    <lineage>
        <taxon>Bacteria</taxon>
        <taxon>Bacillati</taxon>
        <taxon>Actinomycetota</taxon>
        <taxon>Actinomycetes</taxon>
        <taxon>Nakamurellales</taxon>
        <taxon>Nakamurellaceae</taxon>
        <taxon>Nakamurella</taxon>
    </lineage>
</organism>
<dbReference type="GO" id="GO:0070041">
    <property type="term" value="F:rRNA (uridine-C5-)-methyltransferase activity"/>
    <property type="evidence" value="ECO:0007669"/>
    <property type="project" value="TreeGrafter"/>
</dbReference>
<keyword evidence="7" id="KW-1185">Reference proteome</keyword>
<keyword evidence="2 4" id="KW-0808">Transferase</keyword>
<feature type="binding site" evidence="4">
    <location>
        <position position="212"/>
    </location>
    <ligand>
        <name>S-adenosyl-L-methionine</name>
        <dbReference type="ChEBI" id="CHEBI:59789"/>
    </ligand>
</feature>
<feature type="active site" description="Nucleophile" evidence="4">
    <location>
        <position position="332"/>
    </location>
</feature>
<gene>
    <name evidence="6" type="ORF">HKD39_01485</name>
</gene>
<dbReference type="PANTHER" id="PTHR11061:SF30">
    <property type="entry name" value="TRNA (URACIL(54)-C(5))-METHYLTRANSFERASE"/>
    <property type="match status" value="1"/>
</dbReference>
<dbReference type="PANTHER" id="PTHR11061">
    <property type="entry name" value="RNA M5U METHYLTRANSFERASE"/>
    <property type="match status" value="1"/>
</dbReference>
<dbReference type="InterPro" id="IPR030390">
    <property type="entry name" value="MeTrfase_TrmA_AS"/>
</dbReference>
<dbReference type="AlphaFoldDB" id="A0A849ABZ3"/>
<keyword evidence="1 4" id="KW-0489">Methyltransferase</keyword>
<dbReference type="Gene3D" id="2.40.50.1070">
    <property type="match status" value="1"/>
</dbReference>
<evidence type="ECO:0000256" key="3">
    <source>
        <dbReference type="ARBA" id="ARBA00022691"/>
    </source>
</evidence>
<feature type="binding site" evidence="4">
    <location>
        <position position="241"/>
    </location>
    <ligand>
        <name>S-adenosyl-L-methionine</name>
        <dbReference type="ChEBI" id="CHEBI:59789"/>
    </ligand>
</feature>
<dbReference type="CDD" id="cd02440">
    <property type="entry name" value="AdoMet_MTases"/>
    <property type="match status" value="1"/>
</dbReference>
<dbReference type="GO" id="GO:0070475">
    <property type="term" value="P:rRNA base methylation"/>
    <property type="evidence" value="ECO:0007669"/>
    <property type="project" value="TreeGrafter"/>
</dbReference>
<evidence type="ECO:0000313" key="6">
    <source>
        <dbReference type="EMBL" id="NNG34412.1"/>
    </source>
</evidence>
<proteinExistence type="inferred from homology"/>
<evidence type="ECO:0000256" key="4">
    <source>
        <dbReference type="PROSITE-ProRule" id="PRU01024"/>
    </source>
</evidence>
<name>A0A849ABZ3_9ACTN</name>
<dbReference type="Gene3D" id="3.40.50.150">
    <property type="entry name" value="Vaccinia Virus protein VP39"/>
    <property type="match status" value="1"/>
</dbReference>
<evidence type="ECO:0000256" key="2">
    <source>
        <dbReference type="ARBA" id="ARBA00022679"/>
    </source>
</evidence>
<evidence type="ECO:0000256" key="1">
    <source>
        <dbReference type="ARBA" id="ARBA00022603"/>
    </source>
</evidence>
<reference evidence="6 7" key="1">
    <citation type="submission" date="2020-05" db="EMBL/GenBank/DDBJ databases">
        <title>Nakamurella sp. DB0629 isolated from air conditioner.</title>
        <authorList>
            <person name="Kim D.H."/>
            <person name="Kim D.-U."/>
        </authorList>
    </citation>
    <scope>NUCLEOTIDE SEQUENCE [LARGE SCALE GENOMIC DNA]</scope>
    <source>
        <strain evidence="6 7">DB0629</strain>
    </source>
</reference>
<feature type="binding site" evidence="4">
    <location>
        <position position="263"/>
    </location>
    <ligand>
        <name>S-adenosyl-L-methionine</name>
        <dbReference type="ChEBI" id="CHEBI:59789"/>
    </ligand>
</feature>
<dbReference type="Proteomes" id="UP000562984">
    <property type="component" value="Unassembled WGS sequence"/>
</dbReference>
<sequence>MQCDYFSDGRCASCTLMGVPYQRQLAEKQRAAATALAAAFNESSWLEPFSSPPSGYRNKAKWVIGGRPTEPTIGILDGSGRVTDLRHCGICEPRLRESFGPLADFVGGTGLPPYNVPRRTGELKNLIITVSPAGELMVRFVVRARADVAPIAERLPALRQALPQLRVASVNIHPEHKAVLEGSDEVILTEQQTLPMTLNGITLQLRPQGFFQTNSAVAAGLYRQAGAWADELQPTSVLDMYCGVGGFALHCAPRSATSIRGVEISDEAVAGARQSAGDRPGPERFTFAGGDAAAVDTAADLVIVNPPRRGIGTELAHALNASPAAHVLYSSCNVDSLAKDLAAMPALRVRSARLFDMFPQTRHSEVLVLLERAGG</sequence>
<comment type="caution">
    <text evidence="6">The sequence shown here is derived from an EMBL/GenBank/DDBJ whole genome shotgun (WGS) entry which is preliminary data.</text>
</comment>
<evidence type="ECO:0000313" key="7">
    <source>
        <dbReference type="Proteomes" id="UP000562984"/>
    </source>
</evidence>
<dbReference type="EMBL" id="JABEND010000001">
    <property type="protein sequence ID" value="NNG34412.1"/>
    <property type="molecule type" value="Genomic_DNA"/>
</dbReference>
<feature type="binding site" evidence="4">
    <location>
        <position position="305"/>
    </location>
    <ligand>
        <name>S-adenosyl-L-methionine</name>
        <dbReference type="ChEBI" id="CHEBI:59789"/>
    </ligand>
</feature>
<feature type="active site" evidence="5">
    <location>
        <position position="332"/>
    </location>
</feature>
<dbReference type="InterPro" id="IPR029063">
    <property type="entry name" value="SAM-dependent_MTases_sf"/>
</dbReference>
<dbReference type="SUPFAM" id="SSF53335">
    <property type="entry name" value="S-adenosyl-L-methionine-dependent methyltransferases"/>
    <property type="match status" value="1"/>
</dbReference>